<dbReference type="EMBL" id="SADD01000014">
    <property type="protein sequence ID" value="RVU42204.1"/>
    <property type="molecule type" value="Genomic_DNA"/>
</dbReference>
<gene>
    <name evidence="3" type="ORF">EA187_17885</name>
</gene>
<dbReference type="InterPro" id="IPR019734">
    <property type="entry name" value="TPR_rpt"/>
</dbReference>
<sequence length="275" mass="29490">MWVIAAAIMALVAITLVAMQMSSSPEPADAIPEEVASAEEPEPEAEEPAVEAAEPHVGEEVAEDEEPTGLDLDQALARARHEGMSAEAAAVELASERSASDAAAPSPEDQAAEEAAAAEAAAAREADAEETAPVETTPAPEDQELRAAATTPAPDRETSVNEDIQRLRTMVQRERIDEALPLARDLSKRAPNNRQVAFLHGQAALYDGNNAEAVEHLTRAERLGMRTGAFYLELATAYQLAGRRDQAKGAYEKFLEIQPDGQSADEVRRILQTQF</sequence>
<dbReference type="SUPFAM" id="SSF48452">
    <property type="entry name" value="TPR-like"/>
    <property type="match status" value="1"/>
</dbReference>
<organism evidence="3 4">
    <name type="scientific">Lujinxingia sediminis</name>
    <dbReference type="NCBI Taxonomy" id="2480984"/>
    <lineage>
        <taxon>Bacteria</taxon>
        <taxon>Deltaproteobacteria</taxon>
        <taxon>Bradymonadales</taxon>
        <taxon>Lujinxingiaceae</taxon>
        <taxon>Lujinxingia</taxon>
    </lineage>
</organism>
<feature type="region of interest" description="Disordered" evidence="2">
    <location>
        <begin position="25"/>
        <end position="163"/>
    </location>
</feature>
<comment type="caution">
    <text evidence="3">The sequence shown here is derived from an EMBL/GenBank/DDBJ whole genome shotgun (WGS) entry which is preliminary data.</text>
</comment>
<evidence type="ECO:0000256" key="2">
    <source>
        <dbReference type="SAM" id="MobiDB-lite"/>
    </source>
</evidence>
<evidence type="ECO:0000256" key="1">
    <source>
        <dbReference type="PROSITE-ProRule" id="PRU00339"/>
    </source>
</evidence>
<accession>A0ABY0CP20</accession>
<dbReference type="Proteomes" id="UP000282926">
    <property type="component" value="Unassembled WGS sequence"/>
</dbReference>
<feature type="repeat" description="TPR" evidence="1">
    <location>
        <begin position="228"/>
        <end position="261"/>
    </location>
</feature>
<dbReference type="InterPro" id="IPR011990">
    <property type="entry name" value="TPR-like_helical_dom_sf"/>
</dbReference>
<feature type="compositionally biased region" description="Basic and acidic residues" evidence="2">
    <location>
        <begin position="154"/>
        <end position="163"/>
    </location>
</feature>
<reference evidence="3 4" key="1">
    <citation type="submission" date="2019-01" db="EMBL/GenBank/DDBJ databases">
        <title>Lujinxingia litoralis gen. nov., sp. nov. and Lujinxingia sediminis gen. nov., sp. nov., new members in the order Bradymonadales, isolated from coastal sediment.</title>
        <authorList>
            <person name="Li C.-M."/>
        </authorList>
    </citation>
    <scope>NUCLEOTIDE SEQUENCE [LARGE SCALE GENOMIC DNA]</scope>
    <source>
        <strain evidence="3 4">SEH01</strain>
    </source>
</reference>
<dbReference type="PROSITE" id="PS50005">
    <property type="entry name" value="TPR"/>
    <property type="match status" value="1"/>
</dbReference>
<proteinExistence type="predicted"/>
<feature type="compositionally biased region" description="Acidic residues" evidence="2">
    <location>
        <begin position="36"/>
        <end position="49"/>
    </location>
</feature>
<feature type="compositionally biased region" description="Low complexity" evidence="2">
    <location>
        <begin position="100"/>
        <end position="123"/>
    </location>
</feature>
<protein>
    <recommendedName>
        <fullName evidence="5">Tetratricopeptide repeat protein</fullName>
    </recommendedName>
</protein>
<evidence type="ECO:0000313" key="3">
    <source>
        <dbReference type="EMBL" id="RVU42204.1"/>
    </source>
</evidence>
<keyword evidence="1" id="KW-0802">TPR repeat</keyword>
<evidence type="ECO:0008006" key="5">
    <source>
        <dbReference type="Google" id="ProtNLM"/>
    </source>
</evidence>
<dbReference type="Gene3D" id="1.25.40.10">
    <property type="entry name" value="Tetratricopeptide repeat domain"/>
    <property type="match status" value="1"/>
</dbReference>
<evidence type="ECO:0000313" key="4">
    <source>
        <dbReference type="Proteomes" id="UP000282926"/>
    </source>
</evidence>
<keyword evidence="4" id="KW-1185">Reference proteome</keyword>
<name>A0ABY0CP20_9DELT</name>